<dbReference type="Proteomes" id="UP000551758">
    <property type="component" value="Unassembled WGS sequence"/>
</dbReference>
<reference evidence="1 2" key="1">
    <citation type="journal article" date="2020" name="Mol. Biol. Evol.">
        <title>Interspecific Gene Flow and the Evolution of Specialization in Black and White Rhinoceros.</title>
        <authorList>
            <person name="Moodley Y."/>
            <person name="Westbury M.V."/>
            <person name="Russo I.M."/>
            <person name="Gopalakrishnan S."/>
            <person name="Rakotoarivelo A."/>
            <person name="Olsen R.A."/>
            <person name="Prost S."/>
            <person name="Tunstall T."/>
            <person name="Ryder O.A."/>
            <person name="Dalen L."/>
            <person name="Bruford M.W."/>
        </authorList>
    </citation>
    <scope>NUCLEOTIDE SEQUENCE [LARGE SCALE GENOMIC DNA]</scope>
    <source>
        <strain evidence="1">SBR-YM</strain>
        <tissue evidence="1">Skin</tissue>
    </source>
</reference>
<evidence type="ECO:0000313" key="2">
    <source>
        <dbReference type="Proteomes" id="UP000551758"/>
    </source>
</evidence>
<sequence>MDHALHQLHMELIQLVYNKKVCVPSSDTISIEFNFDQTHKREMRNHSMQTEFILLGLTDDPEFQVVIFLFLWFTYMLSTAQIIKSVKVIEPLVMLLTFPKASTIQSRIRPSEQEIAADKSNGISRRCDVSSGLKEEKKDQKSFNIGPWKWKLLKNLRKSSLVNALL</sequence>
<organism evidence="1 2">
    <name type="scientific">Diceros bicornis minor</name>
    <name type="common">South-central black rhinoceros</name>
    <dbReference type="NCBI Taxonomy" id="77932"/>
    <lineage>
        <taxon>Eukaryota</taxon>
        <taxon>Metazoa</taxon>
        <taxon>Chordata</taxon>
        <taxon>Craniata</taxon>
        <taxon>Vertebrata</taxon>
        <taxon>Euteleostomi</taxon>
        <taxon>Mammalia</taxon>
        <taxon>Eutheria</taxon>
        <taxon>Laurasiatheria</taxon>
        <taxon>Perissodactyla</taxon>
        <taxon>Rhinocerotidae</taxon>
        <taxon>Diceros</taxon>
    </lineage>
</organism>
<name>A0A7J7F9Y5_DICBM</name>
<keyword evidence="2" id="KW-1185">Reference proteome</keyword>
<evidence type="ECO:0000313" key="1">
    <source>
        <dbReference type="EMBL" id="KAF5924830.1"/>
    </source>
</evidence>
<gene>
    <name evidence="1" type="ORF">HPG69_018943</name>
</gene>
<proteinExistence type="predicted"/>
<accession>A0A7J7F9Y5</accession>
<comment type="caution">
    <text evidence="1">The sequence shown here is derived from an EMBL/GenBank/DDBJ whole genome shotgun (WGS) entry which is preliminary data.</text>
</comment>
<dbReference type="EMBL" id="JACDTQ010000828">
    <property type="protein sequence ID" value="KAF5924830.1"/>
    <property type="molecule type" value="Genomic_DNA"/>
</dbReference>
<protein>
    <submittedName>
        <fullName evidence="1">Uncharacterized protein</fullName>
    </submittedName>
</protein>
<dbReference type="AlphaFoldDB" id="A0A7J7F9Y5"/>